<organism evidence="6 7">
    <name type="scientific">Corallibacter vietnamensis</name>
    <dbReference type="NCBI Taxonomy" id="904130"/>
    <lineage>
        <taxon>Bacteria</taxon>
        <taxon>Pseudomonadati</taxon>
        <taxon>Bacteroidota</taxon>
        <taxon>Flavobacteriia</taxon>
        <taxon>Flavobacteriales</taxon>
        <taxon>Flavobacteriaceae</taxon>
        <taxon>Corallibacter</taxon>
    </lineage>
</organism>
<dbReference type="Pfam" id="PF03143">
    <property type="entry name" value="GTP_EFTU_D3"/>
    <property type="match status" value="1"/>
</dbReference>
<proteinExistence type="predicted"/>
<comment type="caution">
    <text evidence="6">The sequence shown here is derived from an EMBL/GenBank/DDBJ whole genome shotgun (WGS) entry which is preliminary data.</text>
</comment>
<sequence>MIDNADFIAELKYKTTEQGGRRTPAISGYRPQLKFDFTEIQTSGKQSFIGIDIVNPGETVLAKITMSSTILYENKLDVGTEFEFREGSIIIGIGKITNIINKSLKIKKAST</sequence>
<dbReference type="EMBL" id="BAABBI010000010">
    <property type="protein sequence ID" value="GAA3793024.1"/>
    <property type="molecule type" value="Genomic_DNA"/>
</dbReference>
<keyword evidence="2" id="KW-0251">Elongation factor</keyword>
<evidence type="ECO:0000259" key="5">
    <source>
        <dbReference type="Pfam" id="PF03143"/>
    </source>
</evidence>
<evidence type="ECO:0000256" key="3">
    <source>
        <dbReference type="ARBA" id="ARBA00022917"/>
    </source>
</evidence>
<feature type="domain" description="Translation elongation factor EFTu/EF1A C-terminal" evidence="5">
    <location>
        <begin position="5"/>
        <end position="99"/>
    </location>
</feature>
<evidence type="ECO:0000313" key="7">
    <source>
        <dbReference type="Proteomes" id="UP001501456"/>
    </source>
</evidence>
<keyword evidence="3" id="KW-0648">Protein biosynthesis</keyword>
<keyword evidence="4" id="KW-0342">GTP-binding</keyword>
<evidence type="ECO:0000256" key="1">
    <source>
        <dbReference type="ARBA" id="ARBA00022741"/>
    </source>
</evidence>
<dbReference type="SUPFAM" id="SSF50465">
    <property type="entry name" value="EF-Tu/eEF-1alpha/eIF2-gamma C-terminal domain"/>
    <property type="match status" value="1"/>
</dbReference>
<keyword evidence="7" id="KW-1185">Reference proteome</keyword>
<keyword evidence="1" id="KW-0547">Nucleotide-binding</keyword>
<dbReference type="Gene3D" id="2.40.30.10">
    <property type="entry name" value="Translation factors"/>
    <property type="match status" value="1"/>
</dbReference>
<dbReference type="Proteomes" id="UP001501456">
    <property type="component" value="Unassembled WGS sequence"/>
</dbReference>
<evidence type="ECO:0000313" key="6">
    <source>
        <dbReference type="EMBL" id="GAA3793024.1"/>
    </source>
</evidence>
<name>A0ABP7HKY1_9FLAO</name>
<evidence type="ECO:0000256" key="2">
    <source>
        <dbReference type="ARBA" id="ARBA00022768"/>
    </source>
</evidence>
<evidence type="ECO:0000256" key="4">
    <source>
        <dbReference type="ARBA" id="ARBA00023134"/>
    </source>
</evidence>
<dbReference type="InterPro" id="IPR009001">
    <property type="entry name" value="Transl_elong_EF1A/Init_IF2_C"/>
</dbReference>
<dbReference type="RefSeq" id="WP_344731112.1">
    <property type="nucleotide sequence ID" value="NZ_BAABBI010000010.1"/>
</dbReference>
<reference evidence="7" key="1">
    <citation type="journal article" date="2019" name="Int. J. Syst. Evol. Microbiol.">
        <title>The Global Catalogue of Microorganisms (GCM) 10K type strain sequencing project: providing services to taxonomists for standard genome sequencing and annotation.</title>
        <authorList>
            <consortium name="The Broad Institute Genomics Platform"/>
            <consortium name="The Broad Institute Genome Sequencing Center for Infectious Disease"/>
            <person name="Wu L."/>
            <person name="Ma J."/>
        </authorList>
    </citation>
    <scope>NUCLEOTIDE SEQUENCE [LARGE SCALE GENOMIC DNA]</scope>
    <source>
        <strain evidence="7">JCM 17525</strain>
    </source>
</reference>
<dbReference type="InterPro" id="IPR004160">
    <property type="entry name" value="Transl_elong_EFTu/EF1A_C"/>
</dbReference>
<protein>
    <recommendedName>
        <fullName evidence="5">Translation elongation factor EFTu/EF1A C-terminal domain-containing protein</fullName>
    </recommendedName>
</protein>
<gene>
    <name evidence="6" type="ORF">GCM10022271_26570</name>
</gene>
<accession>A0ABP7HKY1</accession>